<evidence type="ECO:0000313" key="4">
    <source>
        <dbReference type="Proteomes" id="UP000521872"/>
    </source>
</evidence>
<evidence type="ECO:0000256" key="2">
    <source>
        <dbReference type="SAM" id="MobiDB-lite"/>
    </source>
</evidence>
<accession>A0A8H4QX99</accession>
<keyword evidence="4" id="KW-1185">Reference proteome</keyword>
<organism evidence="3 4">
    <name type="scientific">Agrocybe pediades</name>
    <dbReference type="NCBI Taxonomy" id="84607"/>
    <lineage>
        <taxon>Eukaryota</taxon>
        <taxon>Fungi</taxon>
        <taxon>Dikarya</taxon>
        <taxon>Basidiomycota</taxon>
        <taxon>Agaricomycotina</taxon>
        <taxon>Agaricomycetes</taxon>
        <taxon>Agaricomycetidae</taxon>
        <taxon>Agaricales</taxon>
        <taxon>Agaricineae</taxon>
        <taxon>Strophariaceae</taxon>
        <taxon>Agrocybe</taxon>
    </lineage>
</organism>
<sequence>MLFLGKSTTSILPSLSMSLEVAHLCPLKANGPSADDACACNNQVDSVKKEISRLEQALSEHRAQMQQVLMMMNERHSVVGSLPTEVISMIFKAYLESGEVTIESMVACYRSADPSLWTTVYVCVPDRKKGNEELEIFEEEVMTSWLARSKALPLDVKVYSKSDNYERMHPWKALFDIVQKHSSRWRTLELYPFQITSPIHWGFQMISPKIPNGEAEVSTFCLQRLHIEYAEWEIVNDLARIPSLTYLRCDVILKLNNENLSAEWKYLTRLRFDKIAVEDAVTVLGKAINVVECEFTFHWYDHPSWSNVAHVPPVHSSLKSLTISFRNGCIAHQLAAVQYFFSSVIARSLNTLSFPAWCLNVSGDHGVEFKALFTRWLHETSLNKITFHGIDYAPISTDETPTITSLPSTIRHLVLTSFEEDDDFTCDSDGFSLTGSRLEELADSLYSSENVALPNLSQLDYWGGTSFDWASVKKLAQAFVTRTSPVNLCFNVRRRCQNIGRRQSRRDADSDDSSLDSDSDDDIEFNENDSGSVLGSPSYLHPLPGCIARELLSLPSQGNGQVSVSVLDAKDRADLIQAALKEEQQLEGLVAYESSK</sequence>
<dbReference type="Proteomes" id="UP000521872">
    <property type="component" value="Unassembled WGS sequence"/>
</dbReference>
<comment type="caution">
    <text evidence="3">The sequence shown here is derived from an EMBL/GenBank/DDBJ whole genome shotgun (WGS) entry which is preliminary data.</text>
</comment>
<reference evidence="3 4" key="1">
    <citation type="submission" date="2019-12" db="EMBL/GenBank/DDBJ databases">
        <authorList>
            <person name="Floudas D."/>
            <person name="Bentzer J."/>
            <person name="Ahren D."/>
            <person name="Johansson T."/>
            <person name="Persson P."/>
            <person name="Tunlid A."/>
        </authorList>
    </citation>
    <scope>NUCLEOTIDE SEQUENCE [LARGE SCALE GENOMIC DNA]</scope>
    <source>
        <strain evidence="3 4">CBS 102.39</strain>
    </source>
</reference>
<feature type="coiled-coil region" evidence="1">
    <location>
        <begin position="44"/>
        <end position="71"/>
    </location>
</feature>
<protein>
    <submittedName>
        <fullName evidence="3">Uncharacterized protein</fullName>
    </submittedName>
</protein>
<gene>
    <name evidence="3" type="ORF">D9613_004907</name>
</gene>
<feature type="region of interest" description="Disordered" evidence="2">
    <location>
        <begin position="501"/>
        <end position="534"/>
    </location>
</feature>
<feature type="compositionally biased region" description="Acidic residues" evidence="2">
    <location>
        <begin position="509"/>
        <end position="527"/>
    </location>
</feature>
<name>A0A8H4QX99_9AGAR</name>
<evidence type="ECO:0000313" key="3">
    <source>
        <dbReference type="EMBL" id="KAF4619157.1"/>
    </source>
</evidence>
<keyword evidence="1" id="KW-0175">Coiled coil</keyword>
<proteinExistence type="predicted"/>
<dbReference type="EMBL" id="JAACJL010000016">
    <property type="protein sequence ID" value="KAF4619157.1"/>
    <property type="molecule type" value="Genomic_DNA"/>
</dbReference>
<evidence type="ECO:0000256" key="1">
    <source>
        <dbReference type="SAM" id="Coils"/>
    </source>
</evidence>
<dbReference type="AlphaFoldDB" id="A0A8H4QX99"/>